<dbReference type="InterPro" id="IPR050744">
    <property type="entry name" value="AI-2_Isomerase_LsrG"/>
</dbReference>
<evidence type="ECO:0000313" key="3">
    <source>
        <dbReference type="Proteomes" id="UP000198398"/>
    </source>
</evidence>
<dbReference type="OrthoDB" id="5241825at2"/>
<protein>
    <submittedName>
        <fullName evidence="2">Antibiotic biosynthesis monooxygenase</fullName>
    </submittedName>
</protein>
<dbReference type="PANTHER" id="PTHR33336">
    <property type="entry name" value="QUINOL MONOOXYGENASE YGIN-RELATED"/>
    <property type="match status" value="1"/>
</dbReference>
<dbReference type="AlphaFoldDB" id="A0A220UEH9"/>
<keyword evidence="2" id="KW-0503">Monooxygenase</keyword>
<dbReference type="KEGG" id="brv:CFK39_11570"/>
<sequence length="103" mass="11077">MTVVVTAVFHPRPGKKQELAAAMHRGITAVHTEQGCELYAIHDAEDGTITMIEKWSSAEALDTHGDSDEVAVLREDIAALIEKPATVTRMTPIPAGTEAQGRL</sequence>
<dbReference type="EMBL" id="CP022316">
    <property type="protein sequence ID" value="ASK66351.1"/>
    <property type="molecule type" value="Genomic_DNA"/>
</dbReference>
<dbReference type="Pfam" id="PF03992">
    <property type="entry name" value="ABM"/>
    <property type="match status" value="1"/>
</dbReference>
<feature type="domain" description="ABM" evidence="1">
    <location>
        <begin position="3"/>
        <end position="90"/>
    </location>
</feature>
<dbReference type="InterPro" id="IPR011008">
    <property type="entry name" value="Dimeric_a/b-barrel"/>
</dbReference>
<reference evidence="3" key="1">
    <citation type="submission" date="2017-07" db="EMBL/GenBank/DDBJ databases">
        <title>Brachybacterium sp. VR2415.</title>
        <authorList>
            <person name="Tak E.J."/>
            <person name="Bae J.-W."/>
        </authorList>
    </citation>
    <scope>NUCLEOTIDE SEQUENCE [LARGE SCALE GENOMIC DNA]</scope>
    <source>
        <strain evidence="3">VR2415</strain>
    </source>
</reference>
<evidence type="ECO:0000313" key="2">
    <source>
        <dbReference type="EMBL" id="ASK66351.1"/>
    </source>
</evidence>
<gene>
    <name evidence="2" type="ORF">CFK39_11570</name>
</gene>
<dbReference type="PROSITE" id="PS51725">
    <property type="entry name" value="ABM"/>
    <property type="match status" value="1"/>
</dbReference>
<dbReference type="Gene3D" id="3.30.70.100">
    <property type="match status" value="1"/>
</dbReference>
<dbReference type="PANTHER" id="PTHR33336:SF3">
    <property type="entry name" value="ABM DOMAIN-CONTAINING PROTEIN"/>
    <property type="match status" value="1"/>
</dbReference>
<dbReference type="RefSeq" id="WP_089065591.1">
    <property type="nucleotide sequence ID" value="NZ_CP022316.1"/>
</dbReference>
<evidence type="ECO:0000259" key="1">
    <source>
        <dbReference type="PROSITE" id="PS51725"/>
    </source>
</evidence>
<keyword evidence="3" id="KW-1185">Reference proteome</keyword>
<dbReference type="SUPFAM" id="SSF54909">
    <property type="entry name" value="Dimeric alpha+beta barrel"/>
    <property type="match status" value="1"/>
</dbReference>
<dbReference type="Proteomes" id="UP000198398">
    <property type="component" value="Chromosome"/>
</dbReference>
<keyword evidence="2" id="KW-0560">Oxidoreductase</keyword>
<name>A0A220UEH9_9MICO</name>
<dbReference type="InterPro" id="IPR007138">
    <property type="entry name" value="ABM_dom"/>
</dbReference>
<accession>A0A220UEH9</accession>
<proteinExistence type="predicted"/>
<organism evidence="2 3">
    <name type="scientific">Brachybacterium avium</name>
    <dbReference type="NCBI Taxonomy" id="2017485"/>
    <lineage>
        <taxon>Bacteria</taxon>
        <taxon>Bacillati</taxon>
        <taxon>Actinomycetota</taxon>
        <taxon>Actinomycetes</taxon>
        <taxon>Micrococcales</taxon>
        <taxon>Dermabacteraceae</taxon>
        <taxon>Brachybacterium</taxon>
    </lineage>
</organism>
<dbReference type="GO" id="GO:0004497">
    <property type="term" value="F:monooxygenase activity"/>
    <property type="evidence" value="ECO:0007669"/>
    <property type="project" value="UniProtKB-KW"/>
</dbReference>